<evidence type="ECO:0000313" key="2">
    <source>
        <dbReference type="Proteomes" id="UP000046373"/>
    </source>
</evidence>
<proteinExistence type="predicted"/>
<dbReference type="AlphaFoldDB" id="A0A090GKB0"/>
<dbReference type="EMBL" id="CCNB01000012">
    <property type="protein sequence ID" value="CDX35112.1"/>
    <property type="molecule type" value="Genomic_DNA"/>
</dbReference>
<organism evidence="1 2">
    <name type="scientific">Mesorhizobium plurifarium</name>
    <dbReference type="NCBI Taxonomy" id="69974"/>
    <lineage>
        <taxon>Bacteria</taxon>
        <taxon>Pseudomonadati</taxon>
        <taxon>Pseudomonadota</taxon>
        <taxon>Alphaproteobacteria</taxon>
        <taxon>Hyphomicrobiales</taxon>
        <taxon>Phyllobacteriaceae</taxon>
        <taxon>Mesorhizobium</taxon>
    </lineage>
</organism>
<accession>A0A090GKB0</accession>
<dbReference type="Proteomes" id="UP000046373">
    <property type="component" value="Unassembled WGS sequence"/>
</dbReference>
<evidence type="ECO:0000313" key="1">
    <source>
        <dbReference type="EMBL" id="CDX35112.1"/>
    </source>
</evidence>
<gene>
    <name evidence="1" type="ORF">MPLDJ20_20064</name>
</gene>
<reference evidence="1 2" key="1">
    <citation type="submission" date="2014-08" db="EMBL/GenBank/DDBJ databases">
        <authorList>
            <person name="Moulin Lionel"/>
        </authorList>
    </citation>
    <scope>NUCLEOTIDE SEQUENCE [LARGE SCALE GENOMIC DNA]</scope>
</reference>
<name>A0A090GKB0_MESPL</name>
<sequence>MCLALSGIFGEQDEVEVRVAREALVNGHNVVPVPRTVIDNIGSQSSGVVLVCNRRETLEECARVLVVARNDDVHTRPKMGTGKVVRDR</sequence>
<protein>
    <submittedName>
        <fullName evidence="1">Uncharacterized protein</fullName>
    </submittedName>
</protein>